<dbReference type="Proteomes" id="UP000305067">
    <property type="component" value="Unassembled WGS sequence"/>
</dbReference>
<dbReference type="STRING" id="1884261.A0A5C3QDE4"/>
<evidence type="ECO:0000256" key="1">
    <source>
        <dbReference type="SAM" id="MobiDB-lite"/>
    </source>
</evidence>
<feature type="region of interest" description="Disordered" evidence="1">
    <location>
        <begin position="114"/>
        <end position="189"/>
    </location>
</feature>
<dbReference type="EMBL" id="ML178832">
    <property type="protein sequence ID" value="TFK99711.1"/>
    <property type="molecule type" value="Genomic_DNA"/>
</dbReference>
<proteinExistence type="predicted"/>
<organism evidence="2 3">
    <name type="scientific">Pterulicium gracile</name>
    <dbReference type="NCBI Taxonomy" id="1884261"/>
    <lineage>
        <taxon>Eukaryota</taxon>
        <taxon>Fungi</taxon>
        <taxon>Dikarya</taxon>
        <taxon>Basidiomycota</taxon>
        <taxon>Agaricomycotina</taxon>
        <taxon>Agaricomycetes</taxon>
        <taxon>Agaricomycetidae</taxon>
        <taxon>Agaricales</taxon>
        <taxon>Pleurotineae</taxon>
        <taxon>Pterulaceae</taxon>
        <taxon>Pterulicium</taxon>
    </lineage>
</organism>
<feature type="compositionally biased region" description="Basic and acidic residues" evidence="1">
    <location>
        <begin position="114"/>
        <end position="151"/>
    </location>
</feature>
<reference evidence="2 3" key="1">
    <citation type="journal article" date="2019" name="Nat. Ecol. Evol.">
        <title>Megaphylogeny resolves global patterns of mushroom evolution.</title>
        <authorList>
            <person name="Varga T."/>
            <person name="Krizsan K."/>
            <person name="Foldi C."/>
            <person name="Dima B."/>
            <person name="Sanchez-Garcia M."/>
            <person name="Sanchez-Ramirez S."/>
            <person name="Szollosi G.J."/>
            <person name="Szarkandi J.G."/>
            <person name="Papp V."/>
            <person name="Albert L."/>
            <person name="Andreopoulos W."/>
            <person name="Angelini C."/>
            <person name="Antonin V."/>
            <person name="Barry K.W."/>
            <person name="Bougher N.L."/>
            <person name="Buchanan P."/>
            <person name="Buyck B."/>
            <person name="Bense V."/>
            <person name="Catcheside P."/>
            <person name="Chovatia M."/>
            <person name="Cooper J."/>
            <person name="Damon W."/>
            <person name="Desjardin D."/>
            <person name="Finy P."/>
            <person name="Geml J."/>
            <person name="Haridas S."/>
            <person name="Hughes K."/>
            <person name="Justo A."/>
            <person name="Karasinski D."/>
            <person name="Kautmanova I."/>
            <person name="Kiss B."/>
            <person name="Kocsube S."/>
            <person name="Kotiranta H."/>
            <person name="LaButti K.M."/>
            <person name="Lechner B.E."/>
            <person name="Liimatainen K."/>
            <person name="Lipzen A."/>
            <person name="Lukacs Z."/>
            <person name="Mihaltcheva S."/>
            <person name="Morgado L.N."/>
            <person name="Niskanen T."/>
            <person name="Noordeloos M.E."/>
            <person name="Ohm R.A."/>
            <person name="Ortiz-Santana B."/>
            <person name="Ovrebo C."/>
            <person name="Racz N."/>
            <person name="Riley R."/>
            <person name="Savchenko A."/>
            <person name="Shiryaev A."/>
            <person name="Soop K."/>
            <person name="Spirin V."/>
            <person name="Szebenyi C."/>
            <person name="Tomsovsky M."/>
            <person name="Tulloss R.E."/>
            <person name="Uehling J."/>
            <person name="Grigoriev I.V."/>
            <person name="Vagvolgyi C."/>
            <person name="Papp T."/>
            <person name="Martin F.M."/>
            <person name="Miettinen O."/>
            <person name="Hibbett D.S."/>
            <person name="Nagy L.G."/>
        </authorList>
    </citation>
    <scope>NUCLEOTIDE SEQUENCE [LARGE SCALE GENOMIC DNA]</scope>
    <source>
        <strain evidence="2 3">CBS 309.79</strain>
    </source>
</reference>
<evidence type="ECO:0000313" key="2">
    <source>
        <dbReference type="EMBL" id="TFK99711.1"/>
    </source>
</evidence>
<feature type="compositionally biased region" description="Basic and acidic residues" evidence="1">
    <location>
        <begin position="158"/>
        <end position="180"/>
    </location>
</feature>
<gene>
    <name evidence="2" type="ORF">BDV98DRAFT_134019</name>
</gene>
<sequence>MQHEWTDYERRRGGLETLRKAEELRKAERLRKAVLQAAHRRCSQWIAEELLRRHAEQQRIRIAEELRQAEEQRQAEIRRKAEERQIAEEILRAAKRKCSQWILEEMAKEEARQKAEELRKAEDRRKAEEHRRAEARRKEQQREAQEKIQRDARRKAKAKAEAEAHHRRAREQSSKGHEANSRNTKSRRARKLSLEVAAAHYVIALQSLLEKKPHEKTTTTPIVFQTFPWPTLTPYRPVQPVDIVDDTVEAFFNRLHETSLSKEEKKALLSKSRIFWHPDRLAFRQIVQRIHDPSLRKVVEKKAMIVSKIVNSRWDTEFSNK</sequence>
<evidence type="ECO:0000313" key="3">
    <source>
        <dbReference type="Proteomes" id="UP000305067"/>
    </source>
</evidence>
<keyword evidence="3" id="KW-1185">Reference proteome</keyword>
<protein>
    <submittedName>
        <fullName evidence="2">Uncharacterized protein</fullName>
    </submittedName>
</protein>
<dbReference type="AlphaFoldDB" id="A0A5C3QDE4"/>
<name>A0A5C3QDE4_9AGAR</name>
<accession>A0A5C3QDE4</accession>